<evidence type="ECO:0000256" key="1">
    <source>
        <dbReference type="SAM" id="Phobius"/>
    </source>
</evidence>
<name>A0ABQ2CJ63_9GAMM</name>
<dbReference type="EMBL" id="BMNN01000001">
    <property type="protein sequence ID" value="GGI88486.1"/>
    <property type="molecule type" value="Genomic_DNA"/>
</dbReference>
<sequence>MEWYLEVLKKYAVFAGRSRRKEYWMFCLFNLIVAVLLAIVEGAMNSPGVLGLLYSLFVLLPALAVTVRRLHDIDRSGWWIFISLIPVVGSIILLVFLVQDGQAGHNQYGANPKDLVA</sequence>
<feature type="transmembrane region" description="Helical" evidence="1">
    <location>
        <begin position="46"/>
        <end position="66"/>
    </location>
</feature>
<keyword evidence="1" id="KW-1133">Transmembrane helix</keyword>
<dbReference type="InterPro" id="IPR008523">
    <property type="entry name" value="DUF805"/>
</dbReference>
<organism evidence="2 3">
    <name type="scientific">Halopseudomonas pertucinogena</name>
    <dbReference type="NCBI Taxonomy" id="86175"/>
    <lineage>
        <taxon>Bacteria</taxon>
        <taxon>Pseudomonadati</taxon>
        <taxon>Pseudomonadota</taxon>
        <taxon>Gammaproteobacteria</taxon>
        <taxon>Pseudomonadales</taxon>
        <taxon>Pseudomonadaceae</taxon>
        <taxon>Halopseudomonas</taxon>
    </lineage>
</organism>
<feature type="transmembrane region" description="Helical" evidence="1">
    <location>
        <begin position="23"/>
        <end position="40"/>
    </location>
</feature>
<comment type="caution">
    <text evidence="2">The sequence shown here is derived from an EMBL/GenBank/DDBJ whole genome shotgun (WGS) entry which is preliminary data.</text>
</comment>
<reference evidence="3" key="1">
    <citation type="journal article" date="2019" name="Int. J. Syst. Evol. Microbiol.">
        <title>The Global Catalogue of Microorganisms (GCM) 10K type strain sequencing project: providing services to taxonomists for standard genome sequencing and annotation.</title>
        <authorList>
            <consortium name="The Broad Institute Genomics Platform"/>
            <consortium name="The Broad Institute Genome Sequencing Center for Infectious Disease"/>
            <person name="Wu L."/>
            <person name="Ma J."/>
        </authorList>
    </citation>
    <scope>NUCLEOTIDE SEQUENCE [LARGE SCALE GENOMIC DNA]</scope>
    <source>
        <strain evidence="3">JCM 11590</strain>
    </source>
</reference>
<keyword evidence="1" id="KW-0812">Transmembrane</keyword>
<dbReference type="PANTHER" id="PTHR34980">
    <property type="entry name" value="INNER MEMBRANE PROTEIN-RELATED-RELATED"/>
    <property type="match status" value="1"/>
</dbReference>
<dbReference type="RefSeq" id="WP_188635504.1">
    <property type="nucleotide sequence ID" value="NZ_BMNN01000001.1"/>
</dbReference>
<feature type="transmembrane region" description="Helical" evidence="1">
    <location>
        <begin position="78"/>
        <end position="98"/>
    </location>
</feature>
<keyword evidence="1" id="KW-0472">Membrane</keyword>
<keyword evidence="3" id="KW-1185">Reference proteome</keyword>
<evidence type="ECO:0000313" key="2">
    <source>
        <dbReference type="EMBL" id="GGI88486.1"/>
    </source>
</evidence>
<proteinExistence type="predicted"/>
<protein>
    <recommendedName>
        <fullName evidence="4">DUF805 domain-containing protein</fullName>
    </recommendedName>
</protein>
<accession>A0ABQ2CJ63</accession>
<dbReference type="PANTHER" id="PTHR34980:SF2">
    <property type="entry name" value="INNER MEMBRANE PROTEIN YHAH-RELATED"/>
    <property type="match status" value="1"/>
</dbReference>
<gene>
    <name evidence="2" type="ORF">GCM10009083_01020</name>
</gene>
<evidence type="ECO:0000313" key="3">
    <source>
        <dbReference type="Proteomes" id="UP000633263"/>
    </source>
</evidence>
<dbReference type="Proteomes" id="UP000633263">
    <property type="component" value="Unassembled WGS sequence"/>
</dbReference>
<dbReference type="Pfam" id="PF05656">
    <property type="entry name" value="DUF805"/>
    <property type="match status" value="1"/>
</dbReference>
<evidence type="ECO:0008006" key="4">
    <source>
        <dbReference type="Google" id="ProtNLM"/>
    </source>
</evidence>